<evidence type="ECO:0000313" key="6">
    <source>
        <dbReference type="Proteomes" id="UP000004200"/>
    </source>
</evidence>
<dbReference type="GO" id="GO:0016020">
    <property type="term" value="C:membrane"/>
    <property type="evidence" value="ECO:0007669"/>
    <property type="project" value="InterPro"/>
</dbReference>
<evidence type="ECO:0000259" key="2">
    <source>
        <dbReference type="PROSITE" id="PS50883"/>
    </source>
</evidence>
<feature type="transmembrane region" description="Helical" evidence="1">
    <location>
        <begin position="34"/>
        <end position="55"/>
    </location>
</feature>
<dbReference type="Proteomes" id="UP000004200">
    <property type="component" value="Unassembled WGS sequence"/>
</dbReference>
<dbReference type="InterPro" id="IPR003660">
    <property type="entry name" value="HAMP_dom"/>
</dbReference>
<gene>
    <name evidence="5" type="ORF">ThidrDRAFT_1808</name>
</gene>
<dbReference type="Pfam" id="PF00672">
    <property type="entry name" value="HAMP"/>
    <property type="match status" value="1"/>
</dbReference>
<organism evidence="5 6">
    <name type="scientific">Thiorhodococcus drewsii AZ1</name>
    <dbReference type="NCBI Taxonomy" id="765913"/>
    <lineage>
        <taxon>Bacteria</taxon>
        <taxon>Pseudomonadati</taxon>
        <taxon>Pseudomonadota</taxon>
        <taxon>Gammaproteobacteria</taxon>
        <taxon>Chromatiales</taxon>
        <taxon>Chromatiaceae</taxon>
        <taxon>Thiorhodococcus</taxon>
    </lineage>
</organism>
<dbReference type="InterPro" id="IPR035919">
    <property type="entry name" value="EAL_sf"/>
</dbReference>
<dbReference type="PATRIC" id="fig|765913.3.peg.1832"/>
<sequence length="837" mass="91867">MNGELRNGSASVPQPRPFGMGWGRAFLLRHRLGLSARIVLFALALAIAPLLLFGLSTLTETEAELKSAVNERVLATARGLMDRIRLVVEPTRTALVLLRDAVDDPRVPPDGKLAMLEGSLRGLPAVRALRVSVAGQSPIFLFERSFKASLDHLRPDLETLLASVEPPASGASPWQVRTSAPLRIEALDRWLLPLHIQFRAPLNERRASLLAYLDVTDLIRQLGREGFDHPGGVWVLDETGAPVFPSRSEPGTGPPLLVGDMPDLQSSGPGTLLATPFEGADGTSMLGAFAVLDFPPWVLLVGAPERQAYGLAQRVREHLLWWLVLSACVGLVGALILSRRVGRPIREMAVVAERVGGGDLGARVGHVSRDDEIGLLGERLDWMIGELEQGHRQLDMLAHQDPLTGLPNRRSVLQYLQRVLPELDGETDSVAVFFLDLDRFKRVNDSLGHGVGDELLRLAARRLSEKLGEDEWAARLAGDEFLVIRRGAADREAISRVAMRLIGAFSAPFYLADVELQLGSSIGIAVAPCNGIEVTELITNADMAMYRAKELGRGQYHFFDAELKTCAVRKLRLDVRLRRAFERGELEVYYQPQVDIDSHRILAAEALLRWPDGEGRFVASPGEFIPLAEETGLILPLGDWVMEAVCAQISAWLLRGAPPVTVSVNVSSLQFRRSDYVGRVCSALDRSALNARHLGLELTESLLLDDVDLAIGRMEQLKEMGVQLMIDDFGTGYSSLAYLRRFPLDYLKVAQEFVAGIETNRHDAMIVGAVIALSKSLGLNIIAEGVETAGQLAYLSERRCDLIQGYYFARPLRADDFVALLERGPIQTPAFPVRLGA</sequence>
<dbReference type="Pfam" id="PF00563">
    <property type="entry name" value="EAL"/>
    <property type="match status" value="1"/>
</dbReference>
<dbReference type="InterPro" id="IPR001633">
    <property type="entry name" value="EAL_dom"/>
</dbReference>
<comment type="caution">
    <text evidence="5">The sequence shown here is derived from an EMBL/GenBank/DDBJ whole genome shotgun (WGS) entry which is preliminary data.</text>
</comment>
<dbReference type="PANTHER" id="PTHR44757:SF2">
    <property type="entry name" value="BIOFILM ARCHITECTURE MAINTENANCE PROTEIN MBAA"/>
    <property type="match status" value="1"/>
</dbReference>
<keyword evidence="1" id="KW-0472">Membrane</keyword>
<name>G2E0J5_9GAMM</name>
<feature type="domain" description="EAL" evidence="2">
    <location>
        <begin position="570"/>
        <end position="825"/>
    </location>
</feature>
<dbReference type="Gene3D" id="3.30.70.270">
    <property type="match status" value="1"/>
</dbReference>
<protein>
    <submittedName>
        <fullName evidence="5">Diguanylate cyclase/phosphodiesterase with extracellular sensor</fullName>
    </submittedName>
</protein>
<dbReference type="SUPFAM" id="SSF55073">
    <property type="entry name" value="Nucleotide cyclase"/>
    <property type="match status" value="1"/>
</dbReference>
<keyword evidence="1" id="KW-1133">Transmembrane helix</keyword>
<dbReference type="PROSITE" id="PS50885">
    <property type="entry name" value="HAMP"/>
    <property type="match status" value="1"/>
</dbReference>
<dbReference type="SMART" id="SM00304">
    <property type="entry name" value="HAMP"/>
    <property type="match status" value="1"/>
</dbReference>
<dbReference type="PROSITE" id="PS50883">
    <property type="entry name" value="EAL"/>
    <property type="match status" value="1"/>
</dbReference>
<dbReference type="eggNOG" id="COG5001">
    <property type="taxonomic scope" value="Bacteria"/>
</dbReference>
<dbReference type="Gene3D" id="6.10.340.10">
    <property type="match status" value="1"/>
</dbReference>
<dbReference type="EMBL" id="AFWT01000010">
    <property type="protein sequence ID" value="EGV31923.1"/>
    <property type="molecule type" value="Genomic_DNA"/>
</dbReference>
<keyword evidence="1" id="KW-0812">Transmembrane</keyword>
<evidence type="ECO:0000313" key="5">
    <source>
        <dbReference type="EMBL" id="EGV31923.1"/>
    </source>
</evidence>
<feature type="domain" description="GGDEF" evidence="4">
    <location>
        <begin position="428"/>
        <end position="561"/>
    </location>
</feature>
<dbReference type="CDD" id="cd01948">
    <property type="entry name" value="EAL"/>
    <property type="match status" value="1"/>
</dbReference>
<dbReference type="AlphaFoldDB" id="G2E0J5"/>
<dbReference type="SUPFAM" id="SSF158472">
    <property type="entry name" value="HAMP domain-like"/>
    <property type="match status" value="1"/>
</dbReference>
<dbReference type="CDD" id="cd06225">
    <property type="entry name" value="HAMP"/>
    <property type="match status" value="1"/>
</dbReference>
<dbReference type="PANTHER" id="PTHR44757">
    <property type="entry name" value="DIGUANYLATE CYCLASE DGCP"/>
    <property type="match status" value="1"/>
</dbReference>
<dbReference type="SMART" id="SM00267">
    <property type="entry name" value="GGDEF"/>
    <property type="match status" value="1"/>
</dbReference>
<proteinExistence type="predicted"/>
<dbReference type="STRING" id="765913.ThidrDRAFT_1808"/>
<dbReference type="InterPro" id="IPR052155">
    <property type="entry name" value="Biofilm_reg_signaling"/>
</dbReference>
<dbReference type="SMART" id="SM00052">
    <property type="entry name" value="EAL"/>
    <property type="match status" value="1"/>
</dbReference>
<accession>G2E0J5</accession>
<dbReference type="InterPro" id="IPR029787">
    <property type="entry name" value="Nucleotide_cyclase"/>
</dbReference>
<dbReference type="SUPFAM" id="SSF141868">
    <property type="entry name" value="EAL domain-like"/>
    <property type="match status" value="1"/>
</dbReference>
<dbReference type="InterPro" id="IPR000160">
    <property type="entry name" value="GGDEF_dom"/>
</dbReference>
<feature type="transmembrane region" description="Helical" evidence="1">
    <location>
        <begin position="319"/>
        <end position="338"/>
    </location>
</feature>
<evidence type="ECO:0000259" key="3">
    <source>
        <dbReference type="PROSITE" id="PS50885"/>
    </source>
</evidence>
<keyword evidence="6" id="KW-1185">Reference proteome</keyword>
<dbReference type="PROSITE" id="PS50887">
    <property type="entry name" value="GGDEF"/>
    <property type="match status" value="1"/>
</dbReference>
<dbReference type="GO" id="GO:0007165">
    <property type="term" value="P:signal transduction"/>
    <property type="evidence" value="ECO:0007669"/>
    <property type="project" value="InterPro"/>
</dbReference>
<dbReference type="Gene3D" id="3.20.20.450">
    <property type="entry name" value="EAL domain"/>
    <property type="match status" value="1"/>
</dbReference>
<dbReference type="Pfam" id="PF00990">
    <property type="entry name" value="GGDEF"/>
    <property type="match status" value="1"/>
</dbReference>
<dbReference type="NCBIfam" id="TIGR00254">
    <property type="entry name" value="GGDEF"/>
    <property type="match status" value="1"/>
</dbReference>
<feature type="domain" description="HAMP" evidence="3">
    <location>
        <begin position="339"/>
        <end position="392"/>
    </location>
</feature>
<evidence type="ECO:0000256" key="1">
    <source>
        <dbReference type="SAM" id="Phobius"/>
    </source>
</evidence>
<reference evidence="5 6" key="1">
    <citation type="submission" date="2011-06" db="EMBL/GenBank/DDBJ databases">
        <title>The draft genome of Thiorhodococcus drewsii AZ1.</title>
        <authorList>
            <consortium name="US DOE Joint Genome Institute (JGI-PGF)"/>
            <person name="Lucas S."/>
            <person name="Han J."/>
            <person name="Lapidus A."/>
            <person name="Cheng J.-F."/>
            <person name="Goodwin L."/>
            <person name="Pitluck S."/>
            <person name="Peters L."/>
            <person name="Land M.L."/>
            <person name="Hauser L."/>
            <person name="Vogl K."/>
            <person name="Liu Z."/>
            <person name="Imhoff J."/>
            <person name="Thiel V."/>
            <person name="Frigaard N.-U."/>
            <person name="Bryant D.A."/>
            <person name="Woyke T.J."/>
        </authorList>
    </citation>
    <scope>NUCLEOTIDE SEQUENCE [LARGE SCALE GENOMIC DNA]</scope>
    <source>
        <strain evidence="5 6">AZ1</strain>
    </source>
</reference>
<dbReference type="InterPro" id="IPR043128">
    <property type="entry name" value="Rev_trsase/Diguanyl_cyclase"/>
</dbReference>
<dbReference type="CDD" id="cd01949">
    <property type="entry name" value="GGDEF"/>
    <property type="match status" value="1"/>
</dbReference>
<evidence type="ECO:0000259" key="4">
    <source>
        <dbReference type="PROSITE" id="PS50887"/>
    </source>
</evidence>